<dbReference type="InterPro" id="IPR006076">
    <property type="entry name" value="FAD-dep_OxRdtase"/>
</dbReference>
<name>A0A6H0ZIR6_9HYPH</name>
<evidence type="ECO:0000313" key="4">
    <source>
        <dbReference type="Proteomes" id="UP000500870"/>
    </source>
</evidence>
<dbReference type="Gene3D" id="3.30.9.10">
    <property type="entry name" value="D-Amino Acid Oxidase, subunit A, domain 2"/>
    <property type="match status" value="1"/>
</dbReference>
<dbReference type="Gene3D" id="3.50.50.60">
    <property type="entry name" value="FAD/NAD(P)-binding domain"/>
    <property type="match status" value="1"/>
</dbReference>
<proteinExistence type="predicted"/>
<organism evidence="3 4">
    <name type="scientific">Agrobacterium pusense</name>
    <dbReference type="NCBI Taxonomy" id="648995"/>
    <lineage>
        <taxon>Bacteria</taxon>
        <taxon>Pseudomonadati</taxon>
        <taxon>Pseudomonadota</taxon>
        <taxon>Alphaproteobacteria</taxon>
        <taxon>Hyphomicrobiales</taxon>
        <taxon>Rhizobiaceae</taxon>
        <taxon>Rhizobium/Agrobacterium group</taxon>
        <taxon>Agrobacterium</taxon>
    </lineage>
</organism>
<evidence type="ECO:0000259" key="2">
    <source>
        <dbReference type="Pfam" id="PF01266"/>
    </source>
</evidence>
<feature type="domain" description="FAD dependent oxidoreductase" evidence="2">
    <location>
        <begin position="41"/>
        <end position="403"/>
    </location>
</feature>
<evidence type="ECO:0000256" key="1">
    <source>
        <dbReference type="ARBA" id="ARBA00023002"/>
    </source>
</evidence>
<dbReference type="Pfam" id="PF01266">
    <property type="entry name" value="DAO"/>
    <property type="match status" value="1"/>
</dbReference>
<keyword evidence="1" id="KW-0560">Oxidoreductase</keyword>
<evidence type="ECO:0000313" key="3">
    <source>
        <dbReference type="EMBL" id="QIX19841.1"/>
    </source>
</evidence>
<dbReference type="RefSeq" id="WP_136883795.1">
    <property type="nucleotide sequence ID" value="NZ_CP050896.1"/>
</dbReference>
<dbReference type="PANTHER" id="PTHR13847:SF285">
    <property type="entry name" value="FAD DEPENDENT OXIDOREDUCTASE DOMAIN-CONTAINING PROTEIN"/>
    <property type="match status" value="1"/>
</dbReference>
<gene>
    <name evidence="3" type="ORF">FOB41_01355</name>
</gene>
<accession>A0A6H0ZIR6</accession>
<sequence length="476" mass="51931">MELLAAVPADRTAELSWWQHDARSSVGIPVQRSLRGTLTADVAIVGGGFTGLWTALTLKERQPELNIVLLDSYRCGDGASSRNGGNVHGYWGALPTLISIFGADKSIEAARLGTLAQAKLREFAIGKGRDVWWVEEGYLRVATSATQVKKIKEFLDVADDLSVQTTVQRLNTSAIRELCGSPRFVEGLLFNEGATVHPARLAHALRQAVIDAGVQVFEQSPVLQVTNGSPCKVTTAQGQIIARDVVLATYTGTMALPSVAKATTLFSSFPVMSAADPEYLEKINYTVARGLADLRMFTHYFRRTRDGRILMGSGSGPLEFGSRHGSEKLRRDAASVKRAEIGLRRFFPGMRGGVATKWGFPIEVTSDRLPYFGTMPNSRIHFGSGYSGHGVNATVIAGECLSSLILNKRDQWTSSPFCNRERMNFPMEPFRFVGGTVVRDAIVRCEDAEDAGFNPPLLSQAISNLPRMMGMRVGTR</sequence>
<dbReference type="AlphaFoldDB" id="A0A6H0ZIR6"/>
<dbReference type="PANTHER" id="PTHR13847">
    <property type="entry name" value="SARCOSINE DEHYDROGENASE-RELATED"/>
    <property type="match status" value="1"/>
</dbReference>
<dbReference type="InterPro" id="IPR036188">
    <property type="entry name" value="FAD/NAD-bd_sf"/>
</dbReference>
<dbReference type="SUPFAM" id="SSF51905">
    <property type="entry name" value="FAD/NAD(P)-binding domain"/>
    <property type="match status" value="1"/>
</dbReference>
<dbReference type="Proteomes" id="UP000500870">
    <property type="component" value="Chromosome 2"/>
</dbReference>
<dbReference type="EMBL" id="CP050896">
    <property type="protein sequence ID" value="QIX19841.1"/>
    <property type="molecule type" value="Genomic_DNA"/>
</dbReference>
<protein>
    <submittedName>
        <fullName evidence="3">FAD-dependent oxidoreductase</fullName>
    </submittedName>
</protein>
<dbReference type="GO" id="GO:0016491">
    <property type="term" value="F:oxidoreductase activity"/>
    <property type="evidence" value="ECO:0007669"/>
    <property type="project" value="UniProtKB-KW"/>
</dbReference>
<dbReference type="GO" id="GO:0005737">
    <property type="term" value="C:cytoplasm"/>
    <property type="evidence" value="ECO:0007669"/>
    <property type="project" value="TreeGrafter"/>
</dbReference>
<reference evidence="3 4" key="1">
    <citation type="submission" date="2020-04" db="EMBL/GenBank/DDBJ databases">
        <title>FDA dAtabase for Regulatory Grade micrObial Sequences (FDA-ARGOS): Supporting development and validation of Infectious Disease Dx tests.</title>
        <authorList>
            <person name="Sciortino C."/>
            <person name="Tallon L."/>
            <person name="Sadzewicz L."/>
            <person name="Vavikolanu K."/>
            <person name="Mehta A."/>
            <person name="Aluvathingal J."/>
            <person name="Nadendla S."/>
            <person name="Nandy P."/>
            <person name="Geyer C."/>
            <person name="Yan Y."/>
            <person name="Sichtig H."/>
        </authorList>
    </citation>
    <scope>NUCLEOTIDE SEQUENCE [LARGE SCALE GENOMIC DNA]</scope>
    <source>
        <strain evidence="3 4">FDAARGOS_633</strain>
    </source>
</reference>